<gene>
    <name evidence="1" type="ORF">V6M85_05375</name>
</gene>
<dbReference type="AlphaFoldDB" id="A0AAX4L318"/>
<reference evidence="1 2" key="1">
    <citation type="submission" date="2024-02" db="EMBL/GenBank/DDBJ databases">
        <title>STSV induces naive adaptation in Sulfolobus.</title>
        <authorList>
            <person name="Xiang X."/>
            <person name="Song M."/>
        </authorList>
    </citation>
    <scope>NUCLEOTIDE SEQUENCE [LARGE SCALE GENOMIC DNA]</scope>
    <source>
        <strain evidence="1 2">RT2</strain>
    </source>
</reference>
<evidence type="ECO:0000313" key="2">
    <source>
        <dbReference type="Proteomes" id="UP001432202"/>
    </source>
</evidence>
<organism evidence="1 2">
    <name type="scientific">Sulfolobus tengchongensis</name>
    <dbReference type="NCBI Taxonomy" id="207809"/>
    <lineage>
        <taxon>Archaea</taxon>
        <taxon>Thermoproteota</taxon>
        <taxon>Thermoprotei</taxon>
        <taxon>Sulfolobales</taxon>
        <taxon>Sulfolobaceae</taxon>
        <taxon>Sulfolobus</taxon>
    </lineage>
</organism>
<dbReference type="Proteomes" id="UP001432202">
    <property type="component" value="Chromosome"/>
</dbReference>
<protein>
    <submittedName>
        <fullName evidence="1">Uncharacterized protein</fullName>
    </submittedName>
</protein>
<keyword evidence="2" id="KW-1185">Reference proteome</keyword>
<dbReference type="RefSeq" id="WP_338603944.1">
    <property type="nucleotide sequence ID" value="NZ_CP146016.1"/>
</dbReference>
<proteinExistence type="predicted"/>
<dbReference type="EMBL" id="CP146016">
    <property type="protein sequence ID" value="WWQ61505.1"/>
    <property type="molecule type" value="Genomic_DNA"/>
</dbReference>
<accession>A0AAX4L318</accession>
<sequence length="187" mass="22212">MHSVTVEIYLNVYSFRHELERFTIEEERDNWLAVKGRFNERYIIKEFSDYGILIYPVNNLERDILSSFSQQLPSIGKLKEVLYMPERWIDRLDLKITESSIEVASLNLEYITGLDIINSLISNNGFEYFELDDNSISIRIRITRPLNSVSLDGYIRLIYHSLRLYYNVKRAQEDIATKITLDYIKRI</sequence>
<name>A0AAX4L318_9CREN</name>
<evidence type="ECO:0000313" key="1">
    <source>
        <dbReference type="EMBL" id="WWQ61505.1"/>
    </source>
</evidence>
<dbReference type="GeneID" id="89336177"/>